<name>A0A0B6Y2T6_9EUPU</name>
<proteinExistence type="predicted"/>
<gene>
    <name evidence="2" type="primary">ORF11247</name>
</gene>
<feature type="non-terminal residue" evidence="2">
    <location>
        <position position="1"/>
    </location>
</feature>
<protein>
    <submittedName>
        <fullName evidence="2">Uncharacterized protein</fullName>
    </submittedName>
</protein>
<feature type="non-terminal residue" evidence="2">
    <location>
        <position position="91"/>
    </location>
</feature>
<dbReference type="AlphaFoldDB" id="A0A0B6Y2T6"/>
<feature type="compositionally biased region" description="Polar residues" evidence="1">
    <location>
        <begin position="59"/>
        <end position="78"/>
    </location>
</feature>
<dbReference type="EMBL" id="HACG01003747">
    <property type="protein sequence ID" value="CEK50612.1"/>
    <property type="molecule type" value="Transcribed_RNA"/>
</dbReference>
<feature type="compositionally biased region" description="Pro residues" evidence="1">
    <location>
        <begin position="79"/>
        <end position="91"/>
    </location>
</feature>
<sequence>STTHAAETPPGKMRRPPPRPTGPRMAAAPSKTPLMPIRVESPVKFVPRRPAPKAPGIYNQINHSGAQQSTPHLTQPTLQHPPRPPATAPKR</sequence>
<organism evidence="2">
    <name type="scientific">Arion vulgaris</name>
    <dbReference type="NCBI Taxonomy" id="1028688"/>
    <lineage>
        <taxon>Eukaryota</taxon>
        <taxon>Metazoa</taxon>
        <taxon>Spiralia</taxon>
        <taxon>Lophotrochozoa</taxon>
        <taxon>Mollusca</taxon>
        <taxon>Gastropoda</taxon>
        <taxon>Heterobranchia</taxon>
        <taxon>Euthyneura</taxon>
        <taxon>Panpulmonata</taxon>
        <taxon>Eupulmonata</taxon>
        <taxon>Stylommatophora</taxon>
        <taxon>Helicina</taxon>
        <taxon>Arionoidea</taxon>
        <taxon>Arionidae</taxon>
        <taxon>Arion</taxon>
    </lineage>
</organism>
<feature type="region of interest" description="Disordered" evidence="1">
    <location>
        <begin position="1"/>
        <end position="91"/>
    </location>
</feature>
<evidence type="ECO:0000313" key="2">
    <source>
        <dbReference type="EMBL" id="CEK50612.1"/>
    </source>
</evidence>
<accession>A0A0B6Y2T6</accession>
<reference evidence="2" key="1">
    <citation type="submission" date="2014-12" db="EMBL/GenBank/DDBJ databases">
        <title>Insight into the proteome of Arion vulgaris.</title>
        <authorList>
            <person name="Aradska J."/>
            <person name="Bulat T."/>
            <person name="Smidak R."/>
            <person name="Sarate P."/>
            <person name="Gangsoo J."/>
            <person name="Sialana F."/>
            <person name="Bilban M."/>
            <person name="Lubec G."/>
        </authorList>
    </citation>
    <scope>NUCLEOTIDE SEQUENCE</scope>
    <source>
        <tissue evidence="2">Skin</tissue>
    </source>
</reference>
<evidence type="ECO:0000256" key="1">
    <source>
        <dbReference type="SAM" id="MobiDB-lite"/>
    </source>
</evidence>